<keyword evidence="4 11" id="KW-0812">Transmembrane</keyword>
<dbReference type="HAMAP" id="MF_00454">
    <property type="entry name" value="FluC"/>
    <property type="match status" value="1"/>
</dbReference>
<dbReference type="Pfam" id="PF02537">
    <property type="entry name" value="CRCB"/>
    <property type="match status" value="1"/>
</dbReference>
<evidence type="ECO:0000256" key="9">
    <source>
        <dbReference type="ARBA" id="ARBA00035120"/>
    </source>
</evidence>
<feature type="binding site" evidence="11">
    <location>
        <position position="76"/>
    </location>
    <ligand>
        <name>Na(+)</name>
        <dbReference type="ChEBI" id="CHEBI:29101"/>
        <note>structural</note>
    </ligand>
</feature>
<dbReference type="GO" id="GO:0046872">
    <property type="term" value="F:metal ion binding"/>
    <property type="evidence" value="ECO:0007669"/>
    <property type="project" value="UniProtKB-KW"/>
</dbReference>
<comment type="activity regulation">
    <text evidence="11">Na(+) is not transported, but it plays an essential structural role and its presence is essential for fluoride channel function.</text>
</comment>
<dbReference type="NCBIfam" id="TIGR00494">
    <property type="entry name" value="crcB"/>
    <property type="match status" value="1"/>
</dbReference>
<dbReference type="GO" id="GO:0062054">
    <property type="term" value="F:fluoride channel activity"/>
    <property type="evidence" value="ECO:0007669"/>
    <property type="project" value="UniProtKB-UniRule"/>
</dbReference>
<dbReference type="PANTHER" id="PTHR28259:SF1">
    <property type="entry name" value="FLUORIDE EXPORT PROTEIN 1-RELATED"/>
    <property type="match status" value="1"/>
</dbReference>
<keyword evidence="2 11" id="KW-1003">Cell membrane</keyword>
<evidence type="ECO:0000256" key="6">
    <source>
        <dbReference type="ARBA" id="ARBA00023065"/>
    </source>
</evidence>
<evidence type="ECO:0000256" key="3">
    <source>
        <dbReference type="ARBA" id="ARBA00022519"/>
    </source>
</evidence>
<comment type="subcellular location">
    <subcellularLocation>
        <location evidence="1 11">Cell membrane</location>
        <topology evidence="1 11">Multi-pass membrane protein</topology>
    </subcellularLocation>
</comment>
<evidence type="ECO:0000256" key="1">
    <source>
        <dbReference type="ARBA" id="ARBA00004651"/>
    </source>
</evidence>
<dbReference type="InterPro" id="IPR003691">
    <property type="entry name" value="FluC"/>
</dbReference>
<keyword evidence="11" id="KW-0813">Transport</keyword>
<evidence type="ECO:0000256" key="11">
    <source>
        <dbReference type="HAMAP-Rule" id="MF_00454"/>
    </source>
</evidence>
<evidence type="ECO:0000313" key="12">
    <source>
        <dbReference type="EMBL" id="AWM42445.1"/>
    </source>
</evidence>
<dbReference type="PANTHER" id="PTHR28259">
    <property type="entry name" value="FLUORIDE EXPORT PROTEIN 1-RELATED"/>
    <property type="match status" value="1"/>
</dbReference>
<keyword evidence="13" id="KW-1185">Reference proteome</keyword>
<feature type="transmembrane region" description="Helical" evidence="11">
    <location>
        <begin position="29"/>
        <end position="52"/>
    </location>
</feature>
<keyword evidence="11" id="KW-0915">Sodium</keyword>
<comment type="catalytic activity">
    <reaction evidence="10">
        <text>fluoride(in) = fluoride(out)</text>
        <dbReference type="Rhea" id="RHEA:76159"/>
        <dbReference type="ChEBI" id="CHEBI:17051"/>
    </reaction>
    <physiologicalReaction direction="left-to-right" evidence="10">
        <dbReference type="Rhea" id="RHEA:76160"/>
    </physiologicalReaction>
</comment>
<evidence type="ECO:0000256" key="10">
    <source>
        <dbReference type="ARBA" id="ARBA00035585"/>
    </source>
</evidence>
<keyword evidence="7 11" id="KW-0472">Membrane</keyword>
<dbReference type="KEGG" id="gog:C1280_29750"/>
<accession>A0A2Z3HHH7</accession>
<evidence type="ECO:0000256" key="7">
    <source>
        <dbReference type="ARBA" id="ARBA00023136"/>
    </source>
</evidence>
<evidence type="ECO:0000256" key="8">
    <source>
        <dbReference type="ARBA" id="ARBA00023303"/>
    </source>
</evidence>
<evidence type="ECO:0000256" key="5">
    <source>
        <dbReference type="ARBA" id="ARBA00022989"/>
    </source>
</evidence>
<keyword evidence="5 11" id="KW-1133">Transmembrane helix</keyword>
<gene>
    <name evidence="11 12" type="primary">crcB</name>
    <name evidence="11" type="synonym">fluC</name>
    <name evidence="12" type="ORF">C1280_29750</name>
</gene>
<evidence type="ECO:0000256" key="2">
    <source>
        <dbReference type="ARBA" id="ARBA00022475"/>
    </source>
</evidence>
<dbReference type="GO" id="GO:0005886">
    <property type="term" value="C:plasma membrane"/>
    <property type="evidence" value="ECO:0007669"/>
    <property type="project" value="UniProtKB-SubCell"/>
</dbReference>
<keyword evidence="11" id="KW-0479">Metal-binding</keyword>
<dbReference type="EMBL" id="CP025958">
    <property type="protein sequence ID" value="AWM42445.1"/>
    <property type="molecule type" value="Genomic_DNA"/>
</dbReference>
<keyword evidence="8 11" id="KW-0407">Ion channel</keyword>
<feature type="transmembrane region" description="Helical" evidence="11">
    <location>
        <begin position="95"/>
        <end position="116"/>
    </location>
</feature>
<protein>
    <recommendedName>
        <fullName evidence="11">Fluoride-specific ion channel FluC</fullName>
    </recommendedName>
</protein>
<dbReference type="OrthoDB" id="9815830at2"/>
<proteinExistence type="inferred from homology"/>
<dbReference type="AlphaFoldDB" id="A0A2Z3HHH7"/>
<keyword evidence="3" id="KW-0997">Cell inner membrane</keyword>
<feature type="transmembrane region" description="Helical" evidence="11">
    <location>
        <begin position="64"/>
        <end position="83"/>
    </location>
</feature>
<comment type="similarity">
    <text evidence="9 11">Belongs to the fluoride channel Fluc/FEX (TC 1.A.43) family.</text>
</comment>
<organism evidence="12 13">
    <name type="scientific">Gemmata obscuriglobus</name>
    <dbReference type="NCBI Taxonomy" id="114"/>
    <lineage>
        <taxon>Bacteria</taxon>
        <taxon>Pseudomonadati</taxon>
        <taxon>Planctomycetota</taxon>
        <taxon>Planctomycetia</taxon>
        <taxon>Gemmatales</taxon>
        <taxon>Gemmataceae</taxon>
        <taxon>Gemmata</taxon>
    </lineage>
</organism>
<dbReference type="Proteomes" id="UP000245802">
    <property type="component" value="Chromosome"/>
</dbReference>
<evidence type="ECO:0000313" key="13">
    <source>
        <dbReference type="Proteomes" id="UP000245802"/>
    </source>
</evidence>
<evidence type="ECO:0000256" key="4">
    <source>
        <dbReference type="ARBA" id="ARBA00022692"/>
    </source>
</evidence>
<name>A0A2Z3HHH7_9BACT</name>
<comment type="function">
    <text evidence="11">Fluoride-specific ion channel. Important for reducing fluoride concentration in the cell, thus reducing its toxicity.</text>
</comment>
<keyword evidence="6 11" id="KW-0406">Ion transport</keyword>
<reference evidence="12 13" key="1">
    <citation type="submission" date="2018-01" db="EMBL/GenBank/DDBJ databases">
        <title>G. obscuriglobus.</title>
        <authorList>
            <person name="Franke J."/>
            <person name="Blomberg W."/>
            <person name="Selmecki A."/>
        </authorList>
    </citation>
    <scope>NUCLEOTIDE SEQUENCE [LARGE SCALE GENOMIC DNA]</scope>
    <source>
        <strain evidence="12 13">DSM 5831</strain>
    </source>
</reference>
<dbReference type="GO" id="GO:0140114">
    <property type="term" value="P:cellular detoxification of fluoride"/>
    <property type="evidence" value="ECO:0007669"/>
    <property type="project" value="UniProtKB-UniRule"/>
</dbReference>
<feature type="binding site" evidence="11">
    <location>
        <position position="73"/>
    </location>
    <ligand>
        <name>Na(+)</name>
        <dbReference type="ChEBI" id="CHEBI:29101"/>
        <note>structural</note>
    </ligand>
</feature>
<sequence>MLLAAGGGAGANARYWLGLYVRTLQGEVAFPWATFAINASGSAILGLVAAAFLNHPDESRKSWYLFLGTGFCGGFTTFSTFSLETLQLLRADRPVTAAVYVLGSVAAGLFGVWLAMRLAGGRA</sequence>